<organism evidence="2 3">
    <name type="scientific">Cryomyces antarcticus</name>
    <dbReference type="NCBI Taxonomy" id="329879"/>
    <lineage>
        <taxon>Eukaryota</taxon>
        <taxon>Fungi</taxon>
        <taxon>Dikarya</taxon>
        <taxon>Ascomycota</taxon>
        <taxon>Pezizomycotina</taxon>
        <taxon>Dothideomycetes</taxon>
        <taxon>Dothideomycetes incertae sedis</taxon>
        <taxon>Cryomyces</taxon>
    </lineage>
</organism>
<evidence type="ECO:0000313" key="3">
    <source>
        <dbReference type="Proteomes" id="UP001357485"/>
    </source>
</evidence>
<feature type="compositionally biased region" description="Polar residues" evidence="1">
    <location>
        <begin position="88"/>
        <end position="105"/>
    </location>
</feature>
<evidence type="ECO:0000313" key="2">
    <source>
        <dbReference type="EMBL" id="KAK5278711.1"/>
    </source>
</evidence>
<feature type="compositionally biased region" description="Polar residues" evidence="1">
    <location>
        <begin position="125"/>
        <end position="144"/>
    </location>
</feature>
<gene>
    <name evidence="2" type="ORF">LTR16_008341</name>
</gene>
<accession>A0ABR0M3W1</accession>
<feature type="region of interest" description="Disordered" evidence="1">
    <location>
        <begin position="80"/>
        <end position="105"/>
    </location>
</feature>
<dbReference type="Proteomes" id="UP001357485">
    <property type="component" value="Unassembled WGS sequence"/>
</dbReference>
<protein>
    <submittedName>
        <fullName evidence="2">Uncharacterized protein</fullName>
    </submittedName>
</protein>
<feature type="non-terminal residue" evidence="2">
    <location>
        <position position="144"/>
    </location>
</feature>
<sequence length="144" mass="15706">MPGASSNMYYLNRTSHLQMPSPDTYSPSFCDPGYYAAIQDATPAYPMTNGLGIIHGPPISSSSNAYNRLTAQPLLADSNHDGYLEPMRQSTTGIDSHFTVGSNDDSRNTLTQEYFIALAQREASQKPTNDLTQSQDTAFTNDAD</sequence>
<evidence type="ECO:0000256" key="1">
    <source>
        <dbReference type="SAM" id="MobiDB-lite"/>
    </source>
</evidence>
<reference evidence="2 3" key="1">
    <citation type="submission" date="2023-08" db="EMBL/GenBank/DDBJ databases">
        <title>Black Yeasts Isolated from many extreme environments.</title>
        <authorList>
            <person name="Coleine C."/>
            <person name="Stajich J.E."/>
            <person name="Selbmann L."/>
        </authorList>
    </citation>
    <scope>NUCLEOTIDE SEQUENCE [LARGE SCALE GENOMIC DNA]</scope>
    <source>
        <strain evidence="2 3">CCFEE 536</strain>
    </source>
</reference>
<comment type="caution">
    <text evidence="2">The sequence shown here is derived from an EMBL/GenBank/DDBJ whole genome shotgun (WGS) entry which is preliminary data.</text>
</comment>
<name>A0ABR0M3W1_9PEZI</name>
<dbReference type="EMBL" id="JAVRRA010001960">
    <property type="protein sequence ID" value="KAK5278711.1"/>
    <property type="molecule type" value="Genomic_DNA"/>
</dbReference>
<feature type="region of interest" description="Disordered" evidence="1">
    <location>
        <begin position="121"/>
        <end position="144"/>
    </location>
</feature>
<proteinExistence type="predicted"/>
<keyword evidence="3" id="KW-1185">Reference proteome</keyword>